<sequence>MQIAFNPSPNIDTTRDLVPRAEQDASFSSLLDQASSSLSPQPGLAHQPHSSADVGQPRTIAPEGGDHDQGGTSETEAAEALPDIALVNPPSSSSADAPSVRTESPNQAGVAKDAATALPVEALPAENGVSSRPQATVAPAPAAASADHQPDTPATMRAVIDSRVLPQEARALVQQASGIATTANTASDSVDDTAVERPQTEVRSAPSTAREAFSPASSSTLRSRADLSLEDSLNRFRSFKPASAEVSGRAADTITTVPAAALTASPQGQSSSIPAASSSEVPSATLTEQVGEQEWTNSLATRLTGLGNTPGVRTLELSLNPAELGPLSVSLSVDTKSQAVLRLEMAHPQTRKALDDSLDKLREAFSERGLTLAQAQLVERPSATATTTQQQNGAQPQFSQNGDTSGFAGQQQAFQQGSGQRPDAPLTQPDSIEAAASAGATDEQATGASQQTPRLSGGVDLFA</sequence>
<name>A0A172YGF3_9GAMM</name>
<reference evidence="3 4" key="1">
    <citation type="submission" date="2016-04" db="EMBL/GenBank/DDBJ databases">
        <title>Complete Genome Sequence of Halotalea alkalilenta IHB B 13600.</title>
        <authorList>
            <person name="Swarnkar M.K."/>
            <person name="Sharma A."/>
            <person name="Kaushal K."/>
            <person name="Soni R."/>
            <person name="Rana S."/>
            <person name="Singh A.K."/>
            <person name="Gulati A."/>
        </authorList>
    </citation>
    <scope>NUCLEOTIDE SEQUENCE [LARGE SCALE GENOMIC DNA]</scope>
    <source>
        <strain evidence="3 4">IHB B 13600</strain>
    </source>
</reference>
<feature type="compositionally biased region" description="Basic and acidic residues" evidence="1">
    <location>
        <begin position="13"/>
        <end position="23"/>
    </location>
</feature>
<feature type="region of interest" description="Disordered" evidence="1">
    <location>
        <begin position="381"/>
        <end position="463"/>
    </location>
</feature>
<evidence type="ECO:0000259" key="2">
    <source>
        <dbReference type="Pfam" id="PF02120"/>
    </source>
</evidence>
<feature type="compositionally biased region" description="Low complexity" evidence="1">
    <location>
        <begin position="89"/>
        <end position="99"/>
    </location>
</feature>
<proteinExistence type="predicted"/>
<accession>A0A172YGF3</accession>
<dbReference type="InterPro" id="IPR021136">
    <property type="entry name" value="Flagellar_hook_control-like_C"/>
</dbReference>
<feature type="compositionally biased region" description="Low complexity" evidence="1">
    <location>
        <begin position="24"/>
        <end position="42"/>
    </location>
</feature>
<feature type="compositionally biased region" description="Low complexity" evidence="1">
    <location>
        <begin position="133"/>
        <end position="146"/>
    </location>
</feature>
<evidence type="ECO:0000313" key="3">
    <source>
        <dbReference type="EMBL" id="ANF58360.1"/>
    </source>
</evidence>
<feature type="region of interest" description="Disordered" evidence="1">
    <location>
        <begin position="179"/>
        <end position="225"/>
    </location>
</feature>
<feature type="compositionally biased region" description="Polar residues" evidence="1">
    <location>
        <begin position="179"/>
        <end position="188"/>
    </location>
</feature>
<dbReference type="Proteomes" id="UP000077875">
    <property type="component" value="Chromosome"/>
</dbReference>
<dbReference type="RefSeq" id="WP_064123247.1">
    <property type="nucleotide sequence ID" value="NZ_CP015243.1"/>
</dbReference>
<protein>
    <recommendedName>
        <fullName evidence="2">Flagellar hook-length control protein-like C-terminal domain-containing protein</fullName>
    </recommendedName>
</protein>
<feature type="compositionally biased region" description="Polar residues" evidence="1">
    <location>
        <begin position="1"/>
        <end position="12"/>
    </location>
</feature>
<dbReference type="EMBL" id="CP015243">
    <property type="protein sequence ID" value="ANF58360.1"/>
    <property type="molecule type" value="Genomic_DNA"/>
</dbReference>
<dbReference type="Gene3D" id="3.30.750.140">
    <property type="match status" value="1"/>
</dbReference>
<feature type="compositionally biased region" description="Low complexity" evidence="1">
    <location>
        <begin position="383"/>
        <end position="395"/>
    </location>
</feature>
<gene>
    <name evidence="3" type="ORF">A5892_13500</name>
</gene>
<dbReference type="STRING" id="376489.A5892_13500"/>
<feature type="region of interest" description="Disordered" evidence="1">
    <location>
        <begin position="263"/>
        <end position="290"/>
    </location>
</feature>
<evidence type="ECO:0000256" key="1">
    <source>
        <dbReference type="SAM" id="MobiDB-lite"/>
    </source>
</evidence>
<dbReference type="CDD" id="cd17470">
    <property type="entry name" value="T3SS_Flik_C"/>
    <property type="match status" value="1"/>
</dbReference>
<evidence type="ECO:0000313" key="4">
    <source>
        <dbReference type="Proteomes" id="UP000077875"/>
    </source>
</evidence>
<feature type="compositionally biased region" description="Low complexity" evidence="1">
    <location>
        <begin position="405"/>
        <end position="420"/>
    </location>
</feature>
<feature type="domain" description="Flagellar hook-length control protein-like C-terminal" evidence="2">
    <location>
        <begin position="309"/>
        <end position="380"/>
    </location>
</feature>
<keyword evidence="4" id="KW-1185">Reference proteome</keyword>
<dbReference type="Pfam" id="PF02120">
    <property type="entry name" value="Flg_hook"/>
    <property type="match status" value="1"/>
</dbReference>
<organism evidence="3 4">
    <name type="scientific">Halotalea alkalilenta</name>
    <dbReference type="NCBI Taxonomy" id="376489"/>
    <lineage>
        <taxon>Bacteria</taxon>
        <taxon>Pseudomonadati</taxon>
        <taxon>Pseudomonadota</taxon>
        <taxon>Gammaproteobacteria</taxon>
        <taxon>Oceanospirillales</taxon>
        <taxon>Halomonadaceae</taxon>
        <taxon>Halotalea</taxon>
    </lineage>
</organism>
<dbReference type="InterPro" id="IPR038610">
    <property type="entry name" value="FliK-like_C_sf"/>
</dbReference>
<feature type="region of interest" description="Disordered" evidence="1">
    <location>
        <begin position="1"/>
        <end position="152"/>
    </location>
</feature>
<dbReference type="AlphaFoldDB" id="A0A172YGF3"/>
<feature type="compositionally biased region" description="Low complexity" evidence="1">
    <location>
        <begin position="264"/>
        <end position="284"/>
    </location>
</feature>
<dbReference type="KEGG" id="haa:A5892_13500"/>
<feature type="compositionally biased region" description="Polar residues" evidence="1">
    <location>
        <begin position="443"/>
        <end position="454"/>
    </location>
</feature>